<name>A0A6P2CHB0_9NOCA</name>
<evidence type="ECO:0000313" key="4">
    <source>
        <dbReference type="Proteomes" id="UP000471120"/>
    </source>
</evidence>
<evidence type="ECO:0000313" key="3">
    <source>
        <dbReference type="EMBL" id="TXG91753.1"/>
    </source>
</evidence>
<sequence>MTDDRDPLTRMAAQRDTLDTELAPVDGLRTLLGRLDDPASPPHATRRPRTSGFLATAAVATIALVGGLVALGTIGFENTTRSTAAVEAPWRSLPFDEATMESDVLEHAAARAGKQPDTRGEGGYDYIHTSAWRMSTEQTIDGVVLSWAMEEVDREEWHAADGSGRIAETRDGLPSSANGPYGPGELDTAGFDDALPTDRLERQLHEMGRGHDAAWWFDTTADIWRDQVVSPSLHSAILRILAQQNGTAALGTTKDRIGRTGIAVGADSSDGTTRHILVLDPSTGDLLAAETIALADGVAPAPVTPPVTVGYTVWIDSARVDDTRRP</sequence>
<dbReference type="Proteomes" id="UP000471120">
    <property type="component" value="Unassembled WGS sequence"/>
</dbReference>
<dbReference type="EMBL" id="QRCM01000001">
    <property type="protein sequence ID" value="TXG91753.1"/>
    <property type="molecule type" value="Genomic_DNA"/>
</dbReference>
<gene>
    <name evidence="3" type="ORF">DW322_18120</name>
</gene>
<feature type="region of interest" description="Disordered" evidence="1">
    <location>
        <begin position="158"/>
        <end position="192"/>
    </location>
</feature>
<keyword evidence="2" id="KW-1133">Transmembrane helix</keyword>
<proteinExistence type="predicted"/>
<organism evidence="3 4">
    <name type="scientific">Rhodococcus rhodnii</name>
    <dbReference type="NCBI Taxonomy" id="38312"/>
    <lineage>
        <taxon>Bacteria</taxon>
        <taxon>Bacillati</taxon>
        <taxon>Actinomycetota</taxon>
        <taxon>Actinomycetes</taxon>
        <taxon>Mycobacteriales</taxon>
        <taxon>Nocardiaceae</taxon>
        <taxon>Rhodococcus</taxon>
    </lineage>
</organism>
<evidence type="ECO:0008006" key="5">
    <source>
        <dbReference type="Google" id="ProtNLM"/>
    </source>
</evidence>
<protein>
    <recommendedName>
        <fullName evidence="5">CU044_5270 family protein</fullName>
    </recommendedName>
</protein>
<reference evidence="3 4" key="1">
    <citation type="submission" date="2018-07" db="EMBL/GenBank/DDBJ databases">
        <title>Genome sequence of Rhodococcus rhodnii ATCC 35071 from Rhodnius prolixus.</title>
        <authorList>
            <person name="Patel V."/>
            <person name="Vogel K.J."/>
        </authorList>
    </citation>
    <scope>NUCLEOTIDE SEQUENCE [LARGE SCALE GENOMIC DNA]</scope>
    <source>
        <strain evidence="3 4">ATCC 35071</strain>
    </source>
</reference>
<evidence type="ECO:0000256" key="2">
    <source>
        <dbReference type="SAM" id="Phobius"/>
    </source>
</evidence>
<keyword evidence="2" id="KW-0472">Membrane</keyword>
<feature type="transmembrane region" description="Helical" evidence="2">
    <location>
        <begin position="53"/>
        <end position="76"/>
    </location>
</feature>
<keyword evidence="2" id="KW-0812">Transmembrane</keyword>
<evidence type="ECO:0000256" key="1">
    <source>
        <dbReference type="SAM" id="MobiDB-lite"/>
    </source>
</evidence>
<dbReference type="AlphaFoldDB" id="A0A6P2CHB0"/>
<accession>A0A6P2CHB0</accession>
<comment type="caution">
    <text evidence="3">The sequence shown here is derived from an EMBL/GenBank/DDBJ whole genome shotgun (WGS) entry which is preliminary data.</text>
</comment>